<evidence type="ECO:0000313" key="5">
    <source>
        <dbReference type="Proteomes" id="UP000008383"/>
    </source>
</evidence>
<proteinExistence type="inferred from homology"/>
<dbReference type="InterPro" id="IPR036388">
    <property type="entry name" value="WH-like_DNA-bd_sf"/>
</dbReference>
<evidence type="ECO:0000259" key="3">
    <source>
        <dbReference type="Pfam" id="PF00557"/>
    </source>
</evidence>
<dbReference type="SUPFAM" id="SSF46785">
    <property type="entry name" value="Winged helix' DNA-binding domain"/>
    <property type="match status" value="1"/>
</dbReference>
<evidence type="ECO:0000313" key="4">
    <source>
        <dbReference type="EMBL" id="EFE42784.1"/>
    </source>
</evidence>
<feature type="domain" description="Peptidase M24" evidence="3">
    <location>
        <begin position="19"/>
        <end position="137"/>
    </location>
</feature>
<dbReference type="PANTHER" id="PTHR10804">
    <property type="entry name" value="PROTEASE FAMILY M24 METHIONYL AMINOPEPTIDASE, AMINOPEPTIDASE P"/>
    <property type="match status" value="1"/>
</dbReference>
<dbReference type="KEGG" id="tve:TRV_02504"/>
<dbReference type="PANTHER" id="PTHR10804:SF11">
    <property type="entry name" value="PROLIFERATION-ASSOCIATED PROTEIN 2G4"/>
    <property type="match status" value="1"/>
</dbReference>
<evidence type="ECO:0000256" key="1">
    <source>
        <dbReference type="ARBA" id="ARBA00007319"/>
    </source>
</evidence>
<dbReference type="Pfam" id="PF00557">
    <property type="entry name" value="Peptidase_M24"/>
    <property type="match status" value="1"/>
</dbReference>
<dbReference type="FunFam" id="1.10.10.10:FF:000029">
    <property type="entry name" value="Proliferation-associated 2G4, a"/>
    <property type="match status" value="1"/>
</dbReference>
<keyword evidence="5" id="KW-1185">Reference proteome</keyword>
<name>D4D5Y1_TRIVH</name>
<dbReference type="AlphaFoldDB" id="D4D5Y1"/>
<dbReference type="InterPro" id="IPR047113">
    <property type="entry name" value="PA2G4/ARX1"/>
</dbReference>
<dbReference type="Proteomes" id="UP000008383">
    <property type="component" value="Unassembled WGS sequence"/>
</dbReference>
<dbReference type="InterPro" id="IPR000994">
    <property type="entry name" value="Pept_M24"/>
</dbReference>
<dbReference type="InterPro" id="IPR036390">
    <property type="entry name" value="WH_DNA-bd_sf"/>
</dbReference>
<feature type="compositionally biased region" description="Basic residues" evidence="2">
    <location>
        <begin position="382"/>
        <end position="395"/>
    </location>
</feature>
<dbReference type="HOGENOM" id="CLU_041451_2_1_1"/>
<dbReference type="Gene3D" id="1.10.10.10">
    <property type="entry name" value="Winged helix-like DNA-binding domain superfamily/Winged helix DNA-binding domain"/>
    <property type="match status" value="1"/>
</dbReference>
<comment type="caution">
    <text evidence="4">The sequence shown here is derived from an EMBL/GenBank/DDBJ whole genome shotgun (WGS) entry which is preliminary data.</text>
</comment>
<dbReference type="SUPFAM" id="SSF55920">
    <property type="entry name" value="Creatinase/aminopeptidase"/>
    <property type="match status" value="1"/>
</dbReference>
<sequence>MAENTEIDYTLNNPDTLTKYKTAAQISHKVLEAVSGWCVEGAKIVELCEKGDKLLDEEVAKVYKGKKVSKDAEEAATELKANEVVKIQLGAQIDGFGTIVCDTIVVGGKVTGREADLLLATHYANELLLRLMVPPGLVAQGTEEEKKKAAAEKPPTQAKISSLLEKVAKSYDCTVVENTTSWLFERNEIEGSKKIIVAPGTGVKGEGTPEVQEIWGVEVGLSLGSGKVKTLEHRPTLHRRTTTTYILKRPSSRQTLSEIVKKFGTFPFSLRQLDDERAGKVGVVECVRGGVVRQYEPAGEADGSPVSRLLTTVGTLPISNTFKYICMLLYANTRTAILKNGLSRLAAPPPLDLEKVQSDKKITDEEVLAILERPLAKSTGSKGKKNKKKKKKPAKKAVEEEEDDEEEDSDEE</sequence>
<gene>
    <name evidence="4" type="ORF">TRV_02504</name>
</gene>
<dbReference type="InterPro" id="IPR036005">
    <property type="entry name" value="Creatinase/aminopeptidase-like"/>
</dbReference>
<accession>D4D5Y1</accession>
<dbReference type="Gene3D" id="3.90.230.10">
    <property type="entry name" value="Creatinase/methionine aminopeptidase superfamily"/>
    <property type="match status" value="1"/>
</dbReference>
<dbReference type="RefSeq" id="XP_003023402.1">
    <property type="nucleotide sequence ID" value="XM_003023356.1"/>
</dbReference>
<feature type="region of interest" description="Disordered" evidence="2">
    <location>
        <begin position="373"/>
        <end position="412"/>
    </location>
</feature>
<evidence type="ECO:0000256" key="2">
    <source>
        <dbReference type="SAM" id="MobiDB-lite"/>
    </source>
</evidence>
<dbReference type="GeneID" id="9583422"/>
<dbReference type="OrthoDB" id="5876363at2759"/>
<feature type="compositionally biased region" description="Acidic residues" evidence="2">
    <location>
        <begin position="399"/>
        <end position="412"/>
    </location>
</feature>
<organism evidence="4 5">
    <name type="scientific">Trichophyton verrucosum (strain HKI 0517)</name>
    <dbReference type="NCBI Taxonomy" id="663202"/>
    <lineage>
        <taxon>Eukaryota</taxon>
        <taxon>Fungi</taxon>
        <taxon>Dikarya</taxon>
        <taxon>Ascomycota</taxon>
        <taxon>Pezizomycotina</taxon>
        <taxon>Eurotiomycetes</taxon>
        <taxon>Eurotiomycetidae</taxon>
        <taxon>Onygenales</taxon>
        <taxon>Arthrodermataceae</taxon>
        <taxon>Trichophyton</taxon>
    </lineage>
</organism>
<protein>
    <recommendedName>
        <fullName evidence="3">Peptidase M24 domain-containing protein</fullName>
    </recommendedName>
</protein>
<dbReference type="EMBL" id="ACYE01000129">
    <property type="protein sequence ID" value="EFE42784.1"/>
    <property type="molecule type" value="Genomic_DNA"/>
</dbReference>
<reference evidence="5" key="1">
    <citation type="journal article" date="2011" name="Genome Biol.">
        <title>Comparative and functional genomics provide insights into the pathogenicity of dermatophytic fungi.</title>
        <authorList>
            <person name="Burmester A."/>
            <person name="Shelest E."/>
            <person name="Gloeckner G."/>
            <person name="Heddergott C."/>
            <person name="Schindler S."/>
            <person name="Staib P."/>
            <person name="Heidel A."/>
            <person name="Felder M."/>
            <person name="Petzold A."/>
            <person name="Szafranski K."/>
            <person name="Feuermann M."/>
            <person name="Pedruzzi I."/>
            <person name="Priebe S."/>
            <person name="Groth M."/>
            <person name="Winkler R."/>
            <person name="Li W."/>
            <person name="Kniemeyer O."/>
            <person name="Schroeckh V."/>
            <person name="Hertweck C."/>
            <person name="Hube B."/>
            <person name="White T.C."/>
            <person name="Platzer M."/>
            <person name="Guthke R."/>
            <person name="Heitman J."/>
            <person name="Woestemeyer J."/>
            <person name="Zipfel P.F."/>
            <person name="Monod M."/>
            <person name="Brakhage A.A."/>
        </authorList>
    </citation>
    <scope>NUCLEOTIDE SEQUENCE [LARGE SCALE GENOMIC DNA]</scope>
    <source>
        <strain evidence="5">HKI 0517</strain>
    </source>
</reference>
<comment type="similarity">
    <text evidence="1">Belongs to the peptidase M24 family.</text>
</comment>